<comment type="function">
    <text evidence="9">The M ring may be actively involved in energy transduction.</text>
</comment>
<dbReference type="PANTHER" id="PTHR30046">
    <property type="entry name" value="FLAGELLAR M-RING PROTEIN"/>
    <property type="match status" value="1"/>
</dbReference>
<dbReference type="Pfam" id="PF01514">
    <property type="entry name" value="YscJ_FliF"/>
    <property type="match status" value="1"/>
</dbReference>
<dbReference type="PIRSF" id="PIRSF004862">
    <property type="entry name" value="FliF"/>
    <property type="match status" value="1"/>
</dbReference>
<comment type="subcellular location">
    <subcellularLocation>
        <location evidence="1 9">Bacterial flagellum basal body</location>
    </subcellularLocation>
    <subcellularLocation>
        <location evidence="2">Cell membrane</location>
        <topology evidence="2">Multi-pass membrane protein</topology>
    </subcellularLocation>
</comment>
<dbReference type="Gene3D" id="3.30.300.30">
    <property type="match status" value="1"/>
</dbReference>
<dbReference type="InterPro" id="IPR013556">
    <property type="entry name" value="Flag_M-ring_C"/>
</dbReference>
<feature type="compositionally biased region" description="Polar residues" evidence="10">
    <location>
        <begin position="300"/>
        <end position="314"/>
    </location>
</feature>
<feature type="domain" description="Flagellar M-ring C-terminal" evidence="13">
    <location>
        <begin position="260"/>
        <end position="402"/>
    </location>
</feature>
<feature type="region of interest" description="Disordered" evidence="10">
    <location>
        <begin position="293"/>
        <end position="314"/>
    </location>
</feature>
<evidence type="ECO:0000256" key="8">
    <source>
        <dbReference type="ARBA" id="ARBA00023143"/>
    </source>
</evidence>
<dbReference type="Proteomes" id="UP001208567">
    <property type="component" value="Unassembled WGS sequence"/>
</dbReference>
<evidence type="ECO:0000313" key="15">
    <source>
        <dbReference type="Proteomes" id="UP001208567"/>
    </source>
</evidence>
<keyword evidence="15" id="KW-1185">Reference proteome</keyword>
<evidence type="ECO:0000256" key="3">
    <source>
        <dbReference type="ARBA" id="ARBA00007971"/>
    </source>
</evidence>
<dbReference type="InterPro" id="IPR000067">
    <property type="entry name" value="FlgMring_FliF"/>
</dbReference>
<keyword evidence="14" id="KW-0282">Flagellum</keyword>
<feature type="transmembrane region" description="Helical" evidence="11">
    <location>
        <begin position="24"/>
        <end position="42"/>
    </location>
</feature>
<evidence type="ECO:0000256" key="4">
    <source>
        <dbReference type="ARBA" id="ARBA00022475"/>
    </source>
</evidence>
<comment type="similarity">
    <text evidence="3 9">Belongs to the FliF family.</text>
</comment>
<gene>
    <name evidence="14" type="primary">fliF</name>
    <name evidence="14" type="ORF">bsdE14_37590</name>
</gene>
<dbReference type="RefSeq" id="WP_264851652.1">
    <property type="nucleotide sequence ID" value="NZ_BRXR01000001.1"/>
</dbReference>
<accession>A0ABQ5NB92</accession>
<proteinExistence type="inferred from homology"/>
<evidence type="ECO:0000256" key="2">
    <source>
        <dbReference type="ARBA" id="ARBA00004651"/>
    </source>
</evidence>
<comment type="caution">
    <text evidence="14">The sequence shown here is derived from an EMBL/GenBank/DDBJ whole genome shotgun (WGS) entry which is preliminary data.</text>
</comment>
<dbReference type="PRINTS" id="PR01009">
    <property type="entry name" value="FLGMRINGFLIF"/>
</dbReference>
<evidence type="ECO:0000256" key="9">
    <source>
        <dbReference type="PIRNR" id="PIRNR004862"/>
    </source>
</evidence>
<evidence type="ECO:0000259" key="12">
    <source>
        <dbReference type="Pfam" id="PF01514"/>
    </source>
</evidence>
<dbReference type="InterPro" id="IPR006182">
    <property type="entry name" value="FliF_N_dom"/>
</dbReference>
<evidence type="ECO:0000256" key="6">
    <source>
        <dbReference type="ARBA" id="ARBA00022989"/>
    </source>
</evidence>
<dbReference type="InterPro" id="IPR045851">
    <property type="entry name" value="AMP-bd_C_sf"/>
</dbReference>
<evidence type="ECO:0000256" key="10">
    <source>
        <dbReference type="SAM" id="MobiDB-lite"/>
    </source>
</evidence>
<name>A0ABQ5NB92_9CLOT</name>
<evidence type="ECO:0000256" key="1">
    <source>
        <dbReference type="ARBA" id="ARBA00004117"/>
    </source>
</evidence>
<feature type="transmembrane region" description="Helical" evidence="11">
    <location>
        <begin position="429"/>
        <end position="450"/>
    </location>
</feature>
<keyword evidence="8 9" id="KW-0975">Bacterial flagellum</keyword>
<evidence type="ECO:0000256" key="11">
    <source>
        <dbReference type="SAM" id="Phobius"/>
    </source>
</evidence>
<evidence type="ECO:0000256" key="5">
    <source>
        <dbReference type="ARBA" id="ARBA00022692"/>
    </source>
</evidence>
<evidence type="ECO:0000259" key="13">
    <source>
        <dbReference type="Pfam" id="PF08345"/>
    </source>
</evidence>
<dbReference type="EMBL" id="BRXR01000001">
    <property type="protein sequence ID" value="GLC32349.1"/>
    <property type="molecule type" value="Genomic_DNA"/>
</dbReference>
<keyword evidence="5 11" id="KW-0812">Transmembrane</keyword>
<protein>
    <recommendedName>
        <fullName evidence="9">Flagellar M-ring protein</fullName>
    </recommendedName>
</protein>
<evidence type="ECO:0000256" key="7">
    <source>
        <dbReference type="ARBA" id="ARBA00023136"/>
    </source>
</evidence>
<evidence type="ECO:0000313" key="14">
    <source>
        <dbReference type="EMBL" id="GLC32349.1"/>
    </source>
</evidence>
<keyword evidence="14" id="KW-0969">Cilium</keyword>
<reference evidence="14 15" key="1">
    <citation type="journal article" date="2024" name="Int. J. Syst. Evol. Microbiol.">
        <title>Clostridium omnivorum sp. nov., isolated from anoxic soil under the treatment of reductive soil disinfestation.</title>
        <authorList>
            <person name="Ueki A."/>
            <person name="Tonouchi A."/>
            <person name="Kaku N."/>
            <person name="Honma S."/>
            <person name="Ueki K."/>
        </authorList>
    </citation>
    <scope>NUCLEOTIDE SEQUENCE [LARGE SCALE GENOMIC DNA]</scope>
    <source>
        <strain evidence="14 15">E14</strain>
    </source>
</reference>
<dbReference type="NCBIfam" id="TIGR00206">
    <property type="entry name" value="fliF"/>
    <property type="match status" value="1"/>
</dbReference>
<keyword evidence="14" id="KW-0966">Cell projection</keyword>
<sequence length="531" mass="58336">MGKLSELFNSLKEKWLGISKGKKIASIVTLVGVITALIYLTVSLNSVKYSVLFSDLDAKDSKTIVDKLKEQKVTNVKIQGNSILVPSDQVDSLRLTLAPDISDGSSGWELFDNTSQFGITDAEMQVKYQRALQGELEKTIKSFPQVDKAKVALVMPEDSVFVKDSTPASASVTLLLKSGQKLNEEQVKSIVALVSGSVKNLPKENVQVIDNNMTLLTKDLYNNDNIATSNTANEKQQQMKKEYEKYLEDKAMAVLGKAYKDKVGIKINADLNFDANKTVSTTYDPKGTVVSEQKKYDANPNGTSTQTSQSPVDNNMVNGSASTTTNANGTIVHSEEINNYQVGSTQQETIKAPGDVKRLTASVIVDGNLDEATRSSIKNLVSAAVGINDTRGDVVSVEGLAFDTTAQNQQKKDLQALQQEQDKENRMKIYTYAGIGAGILLLVIIAAIALRKKNKKEAPEGEFEDFVSAKGIDVVIGDEEKKEKIEFEPIDFDNEAMDEKKHIEKEIKKYASEKPEQVVDIIKSWLAEDER</sequence>
<keyword evidence="7 11" id="KW-0472">Membrane</keyword>
<dbReference type="PANTHER" id="PTHR30046:SF0">
    <property type="entry name" value="FLAGELLAR M-RING PROTEIN"/>
    <property type="match status" value="1"/>
</dbReference>
<organism evidence="14 15">
    <name type="scientific">Clostridium omnivorum</name>
    <dbReference type="NCBI Taxonomy" id="1604902"/>
    <lineage>
        <taxon>Bacteria</taxon>
        <taxon>Bacillati</taxon>
        <taxon>Bacillota</taxon>
        <taxon>Clostridia</taxon>
        <taxon>Eubacteriales</taxon>
        <taxon>Clostridiaceae</taxon>
        <taxon>Clostridium</taxon>
    </lineage>
</organism>
<keyword evidence="4" id="KW-1003">Cell membrane</keyword>
<dbReference type="InterPro" id="IPR043427">
    <property type="entry name" value="YscJ/FliF"/>
</dbReference>
<keyword evidence="6 11" id="KW-1133">Transmembrane helix</keyword>
<dbReference type="Pfam" id="PF08345">
    <property type="entry name" value="YscJ_FliF_C"/>
    <property type="match status" value="1"/>
</dbReference>
<feature type="domain" description="Flagellar M-ring N-terminal" evidence="12">
    <location>
        <begin position="45"/>
        <end position="217"/>
    </location>
</feature>